<dbReference type="Gene3D" id="3.10.129.10">
    <property type="entry name" value="Hotdog Thioesterase"/>
    <property type="match status" value="1"/>
</dbReference>
<dbReference type="InterPro" id="IPR029069">
    <property type="entry name" value="HotDog_dom_sf"/>
</dbReference>
<dbReference type="Proteomes" id="UP000515976">
    <property type="component" value="Chromosome"/>
</dbReference>
<dbReference type="InterPro" id="IPR052741">
    <property type="entry name" value="Mitochondrial_HTD2"/>
</dbReference>
<sequence length="279" mass="30168">MTATSSTERLDPWRAAALRDLLGVEADVTPGAALPLLWHWVYLLDHPRHADLGVDGHRARPEAERHLRRMWAGGRVSQRGPLRTDRVASRVSRETGRVTKHGSSGDFVVVTVGHTISQDGAVVVDEEQHLVLREPTPGPAGTAGDGGPPAGVVTPPEEGERSWAADERLLFRYSALTYNGHRIHYDQPYATGVEGYRGLVVHGPLQALLMAEHASARTNPQRAACELSYRLVAPLTVGQGLVTGGREEAGGTSAYVRDDSGRTTATGRYRLLGRRGADE</sequence>
<feature type="region of interest" description="Disordered" evidence="1">
    <location>
        <begin position="78"/>
        <end position="99"/>
    </location>
</feature>
<keyword evidence="3" id="KW-1185">Reference proteome</keyword>
<evidence type="ECO:0000313" key="3">
    <source>
        <dbReference type="Proteomes" id="UP000515976"/>
    </source>
</evidence>
<reference evidence="2 3" key="1">
    <citation type="submission" date="2020-08" db="EMBL/GenBank/DDBJ databases">
        <title>Genome sequence of Phycicoccus endophyticus JCM 31784T.</title>
        <authorList>
            <person name="Hyun D.-W."/>
            <person name="Bae J.-W."/>
        </authorList>
    </citation>
    <scope>NUCLEOTIDE SEQUENCE [LARGE SCALE GENOMIC DNA]</scope>
    <source>
        <strain evidence="2 3">JCM 31784</strain>
    </source>
</reference>
<proteinExistence type="predicted"/>
<dbReference type="EMBL" id="CP060712">
    <property type="protein sequence ID" value="QNN48708.1"/>
    <property type="molecule type" value="Genomic_DNA"/>
</dbReference>
<dbReference type="AlphaFoldDB" id="A0A7G9QZD3"/>
<evidence type="ECO:0000256" key="1">
    <source>
        <dbReference type="SAM" id="MobiDB-lite"/>
    </source>
</evidence>
<organism evidence="2 3">
    <name type="scientific">Phycicoccus endophyticus</name>
    <dbReference type="NCBI Taxonomy" id="1690220"/>
    <lineage>
        <taxon>Bacteria</taxon>
        <taxon>Bacillati</taxon>
        <taxon>Actinomycetota</taxon>
        <taxon>Actinomycetes</taxon>
        <taxon>Micrococcales</taxon>
        <taxon>Intrasporangiaceae</taxon>
        <taxon>Phycicoccus</taxon>
    </lineage>
</organism>
<gene>
    <name evidence="2" type="ORF">H9L10_10385</name>
</gene>
<name>A0A7G9QZD3_9MICO</name>
<dbReference type="PANTHER" id="PTHR28152:SF1">
    <property type="entry name" value="HYDROXYACYL-THIOESTER DEHYDRATASE TYPE 2, MITOCHONDRIAL"/>
    <property type="match status" value="1"/>
</dbReference>
<dbReference type="KEGG" id="pei:H9L10_10385"/>
<dbReference type="RefSeq" id="WP_166100087.1">
    <property type="nucleotide sequence ID" value="NZ_BMMY01000003.1"/>
</dbReference>
<dbReference type="GO" id="GO:0019171">
    <property type="term" value="F:(3R)-hydroxyacyl-[acyl-carrier-protein] dehydratase activity"/>
    <property type="evidence" value="ECO:0007669"/>
    <property type="project" value="TreeGrafter"/>
</dbReference>
<feature type="region of interest" description="Disordered" evidence="1">
    <location>
        <begin position="134"/>
        <end position="161"/>
    </location>
</feature>
<feature type="compositionally biased region" description="Basic and acidic residues" evidence="1">
    <location>
        <begin position="82"/>
        <end position="97"/>
    </location>
</feature>
<accession>A0A7G9QZD3</accession>
<dbReference type="PANTHER" id="PTHR28152">
    <property type="entry name" value="HYDROXYACYL-THIOESTER DEHYDRATASE TYPE 2, MITOCHONDRIAL"/>
    <property type="match status" value="1"/>
</dbReference>
<protein>
    <submittedName>
        <fullName evidence="2">Mesaconyl-C4 CoA hydratase</fullName>
    </submittedName>
</protein>
<dbReference type="SUPFAM" id="SSF54637">
    <property type="entry name" value="Thioesterase/thiol ester dehydrase-isomerase"/>
    <property type="match status" value="1"/>
</dbReference>
<evidence type="ECO:0000313" key="2">
    <source>
        <dbReference type="EMBL" id="QNN48708.1"/>
    </source>
</evidence>